<dbReference type="Proteomes" id="UP000030481">
    <property type="component" value="Unassembled WGS sequence"/>
</dbReference>
<keyword evidence="1" id="KW-1133">Transmembrane helix</keyword>
<feature type="transmembrane region" description="Helical" evidence="1">
    <location>
        <begin position="298"/>
        <end position="317"/>
    </location>
</feature>
<feature type="transmembrane region" description="Helical" evidence="1">
    <location>
        <begin position="255"/>
        <end position="278"/>
    </location>
</feature>
<dbReference type="SUPFAM" id="SSF53448">
    <property type="entry name" value="Nucleotide-diphospho-sugar transferases"/>
    <property type="match status" value="1"/>
</dbReference>
<dbReference type="InterPro" id="IPR029044">
    <property type="entry name" value="Nucleotide-diphossugar_trans"/>
</dbReference>
<dbReference type="InterPro" id="IPR001173">
    <property type="entry name" value="Glyco_trans_2-like"/>
</dbReference>
<dbReference type="Gene3D" id="3.90.550.10">
    <property type="entry name" value="Spore Coat Polysaccharide Biosynthesis Protein SpsA, Chain A"/>
    <property type="match status" value="1"/>
</dbReference>
<dbReference type="Pfam" id="PF00535">
    <property type="entry name" value="Glycos_transf_2"/>
    <property type="match status" value="1"/>
</dbReference>
<dbReference type="CDD" id="cd04179">
    <property type="entry name" value="DPM_DPG-synthase_like"/>
    <property type="match status" value="1"/>
</dbReference>
<gene>
    <name evidence="3" type="ORF">EV01_0160</name>
</gene>
<dbReference type="GO" id="GO:0016740">
    <property type="term" value="F:transferase activity"/>
    <property type="evidence" value="ECO:0007669"/>
    <property type="project" value="UniProtKB-KW"/>
</dbReference>
<evidence type="ECO:0000256" key="1">
    <source>
        <dbReference type="SAM" id="Phobius"/>
    </source>
</evidence>
<comment type="caution">
    <text evidence="3">The sequence shown here is derived from an EMBL/GenBank/DDBJ whole genome shotgun (WGS) entry which is preliminary data.</text>
</comment>
<sequence length="332" mass="38400">MKASISIIVPCYKAKNKVGKFIDEVFRVRDAISDSCKLFVYLIDDCCPDKSFKEVGKREGLFIFHLGKNQGVGFATFFGFKKALQDKHDFFIKMDADGQHPADYLFDLIPYLLTISANKLVLVKGSRFCMPVSNIESPYFRRLGSYFLEPLARISLSYKGLTDIANGFISLNKLTLLYLISPKFSQKIEKRYLFESSLLKACSNLNVDIHEFHMEAIYGEDWESAMNSIDMIVPILKFWIFSIARRINQHYFLKLNLGTLFFIASFINFLIASIFFIYKIYPSIISQKFVSAGNANAFVGSILITIIFFIFFVFYDLSNRKKVRKIYFRNRI</sequence>
<dbReference type="AlphaFoldDB" id="A0A0A2BBM9"/>
<dbReference type="PANTHER" id="PTHR48090">
    <property type="entry name" value="UNDECAPRENYL-PHOSPHATE 4-DEOXY-4-FORMAMIDO-L-ARABINOSE TRANSFERASE-RELATED"/>
    <property type="match status" value="1"/>
</dbReference>
<keyword evidence="1" id="KW-0812">Transmembrane</keyword>
<reference evidence="4" key="1">
    <citation type="journal article" date="2014" name="Sci. Data">
        <title>Genomes of diverse isolates of the marine cyanobacterium Prochlorococcus.</title>
        <authorList>
            <person name="Biller S."/>
            <person name="Berube P."/>
            <person name="Thompson J."/>
            <person name="Kelly L."/>
            <person name="Roggensack S."/>
            <person name="Awad L."/>
            <person name="Roache-Johnson K."/>
            <person name="Ding H."/>
            <person name="Giovannoni S.J."/>
            <person name="Moore L.R."/>
            <person name="Chisholm S.W."/>
        </authorList>
    </citation>
    <scope>NUCLEOTIDE SEQUENCE [LARGE SCALE GENOMIC DNA]</scope>
</reference>
<keyword evidence="1" id="KW-0472">Membrane</keyword>
<evidence type="ECO:0000259" key="2">
    <source>
        <dbReference type="Pfam" id="PF00535"/>
    </source>
</evidence>
<keyword evidence="3" id="KW-0808">Transferase</keyword>
<dbReference type="InterPro" id="IPR050256">
    <property type="entry name" value="Glycosyltransferase_2"/>
</dbReference>
<accession>A0A0A2BBM9</accession>
<protein>
    <submittedName>
        <fullName evidence="3">Glycosyl transferase</fullName>
    </submittedName>
</protein>
<organism evidence="3 4">
    <name type="scientific">Prochlorococcus marinus str. MIT 9401</name>
    <dbReference type="NCBI Taxonomy" id="167551"/>
    <lineage>
        <taxon>Bacteria</taxon>
        <taxon>Bacillati</taxon>
        <taxon>Cyanobacteriota</taxon>
        <taxon>Cyanophyceae</taxon>
        <taxon>Synechococcales</taxon>
        <taxon>Prochlorococcaceae</taxon>
        <taxon>Prochlorococcus</taxon>
    </lineage>
</organism>
<dbReference type="EMBL" id="JNAR01000002">
    <property type="protein sequence ID" value="KGG10532.1"/>
    <property type="molecule type" value="Genomic_DNA"/>
</dbReference>
<evidence type="ECO:0000313" key="3">
    <source>
        <dbReference type="EMBL" id="KGG10532.1"/>
    </source>
</evidence>
<proteinExistence type="predicted"/>
<evidence type="ECO:0000313" key="4">
    <source>
        <dbReference type="Proteomes" id="UP000030481"/>
    </source>
</evidence>
<feature type="domain" description="Glycosyltransferase 2-like" evidence="2">
    <location>
        <begin position="6"/>
        <end position="113"/>
    </location>
</feature>
<dbReference type="RefSeq" id="WP_032518316.1">
    <property type="nucleotide sequence ID" value="NZ_JNAR01000002.1"/>
</dbReference>
<name>A0A0A2BBM9_PROMR</name>